<dbReference type="GeneID" id="55989104"/>
<sequence>MPTAAVEAALSTAELLEAVLLFCDQTTLLVAAQRVSKQWFGVINASRRLQQAMFFYPIVPPAKPSVAYPRSPEEELDKSTNAHARKVVASLNPLLVKHFGSVFFDPKGCGGLQSANHFYFELPWWADGRSNDLSDSPEMQEYLERRHQAFMRSGASWRRMLVSQPAPPALGYGWKERREVRFWLLVWRGYIDKAPGYAESASSSLPSAEPSSLSLSRTGLRFGQLYDLVQYHTGHHEYTTLLFRIVWGQLGLSRLEDEMTRTCEDLLKETSVIVQFWHADDGRTHQPADVEDWDRSFRSEDFQMPDDEPVEVFRGPLM</sequence>
<dbReference type="OrthoDB" id="3800738at2759"/>
<protein>
    <recommendedName>
        <fullName evidence="3">F-box domain-containing protein</fullName>
    </recommendedName>
</protein>
<keyword evidence="2" id="KW-1185">Reference proteome</keyword>
<evidence type="ECO:0000313" key="1">
    <source>
        <dbReference type="EMBL" id="QKX54507.1"/>
    </source>
</evidence>
<dbReference type="KEGG" id="trg:TRUGW13939_01594"/>
<reference evidence="2" key="1">
    <citation type="submission" date="2020-06" db="EMBL/GenBank/DDBJ databases">
        <title>A chromosome-scale genome assembly of Talaromyces rugulosus W13939.</title>
        <authorList>
            <person name="Wang B."/>
            <person name="Guo L."/>
            <person name="Ye K."/>
            <person name="Wang L."/>
        </authorList>
    </citation>
    <scope>NUCLEOTIDE SEQUENCE [LARGE SCALE GENOMIC DNA]</scope>
    <source>
        <strain evidence="2">W13939</strain>
    </source>
</reference>
<proteinExistence type="predicted"/>
<name>A0A7H8QKS7_TALRU</name>
<gene>
    <name evidence="1" type="ORF">TRUGW13939_01594</name>
</gene>
<dbReference type="EMBL" id="CP055898">
    <property type="protein sequence ID" value="QKX54507.1"/>
    <property type="molecule type" value="Genomic_DNA"/>
</dbReference>
<dbReference type="AlphaFoldDB" id="A0A7H8QKS7"/>
<evidence type="ECO:0000313" key="2">
    <source>
        <dbReference type="Proteomes" id="UP000509510"/>
    </source>
</evidence>
<evidence type="ECO:0008006" key="3">
    <source>
        <dbReference type="Google" id="ProtNLM"/>
    </source>
</evidence>
<organism evidence="1 2">
    <name type="scientific">Talaromyces rugulosus</name>
    <name type="common">Penicillium rugulosum</name>
    <dbReference type="NCBI Taxonomy" id="121627"/>
    <lineage>
        <taxon>Eukaryota</taxon>
        <taxon>Fungi</taxon>
        <taxon>Dikarya</taxon>
        <taxon>Ascomycota</taxon>
        <taxon>Pezizomycotina</taxon>
        <taxon>Eurotiomycetes</taxon>
        <taxon>Eurotiomycetidae</taxon>
        <taxon>Eurotiales</taxon>
        <taxon>Trichocomaceae</taxon>
        <taxon>Talaromyces</taxon>
        <taxon>Talaromyces sect. Islandici</taxon>
    </lineage>
</organism>
<dbReference type="Proteomes" id="UP000509510">
    <property type="component" value="Chromosome I"/>
</dbReference>
<accession>A0A7H8QKS7</accession>
<dbReference type="RefSeq" id="XP_035340686.1">
    <property type="nucleotide sequence ID" value="XM_035484793.1"/>
</dbReference>